<accession>A0ABU6XGU0</accession>
<proteinExistence type="predicted"/>
<comment type="caution">
    <text evidence="2">The sequence shown here is derived from an EMBL/GenBank/DDBJ whole genome shotgun (WGS) entry which is preliminary data.</text>
</comment>
<protein>
    <recommendedName>
        <fullName evidence="4">FLZ-type domain-containing protein</fullName>
    </recommendedName>
</protein>
<dbReference type="Proteomes" id="UP001341840">
    <property type="component" value="Unassembled WGS sequence"/>
</dbReference>
<evidence type="ECO:0000256" key="1">
    <source>
        <dbReference type="SAM" id="MobiDB-lite"/>
    </source>
</evidence>
<gene>
    <name evidence="2" type="ORF">PIB30_050726</name>
</gene>
<organism evidence="2 3">
    <name type="scientific">Stylosanthes scabra</name>
    <dbReference type="NCBI Taxonomy" id="79078"/>
    <lineage>
        <taxon>Eukaryota</taxon>
        <taxon>Viridiplantae</taxon>
        <taxon>Streptophyta</taxon>
        <taxon>Embryophyta</taxon>
        <taxon>Tracheophyta</taxon>
        <taxon>Spermatophyta</taxon>
        <taxon>Magnoliopsida</taxon>
        <taxon>eudicotyledons</taxon>
        <taxon>Gunneridae</taxon>
        <taxon>Pentapetalae</taxon>
        <taxon>rosids</taxon>
        <taxon>fabids</taxon>
        <taxon>Fabales</taxon>
        <taxon>Fabaceae</taxon>
        <taxon>Papilionoideae</taxon>
        <taxon>50 kb inversion clade</taxon>
        <taxon>dalbergioids sensu lato</taxon>
        <taxon>Dalbergieae</taxon>
        <taxon>Pterocarpus clade</taxon>
        <taxon>Stylosanthes</taxon>
    </lineage>
</organism>
<feature type="compositionally biased region" description="Basic and acidic residues" evidence="1">
    <location>
        <begin position="145"/>
        <end position="161"/>
    </location>
</feature>
<keyword evidence="3" id="KW-1185">Reference proteome</keyword>
<evidence type="ECO:0000313" key="3">
    <source>
        <dbReference type="Proteomes" id="UP001341840"/>
    </source>
</evidence>
<feature type="region of interest" description="Disordered" evidence="1">
    <location>
        <begin position="136"/>
        <end position="190"/>
    </location>
</feature>
<evidence type="ECO:0008006" key="4">
    <source>
        <dbReference type="Google" id="ProtNLM"/>
    </source>
</evidence>
<sequence>MAQPNHMINRSTQSTTQGWPTRVNSGCYNFHPFAAPIDKVAAWSWGVFARLCVELDLSCSLESYYKVNEKKYFIEYEGLYMICFKCGKAVVRDNADGGDRRLEVDKGKGISQETQAVNNRGAFQRKQTYGPWMVVQKQRRTRKQPSVDDKNVVGENKKGEKGQATSAGKSGKGKKNIEGDKMRYEVWDPG</sequence>
<feature type="compositionally biased region" description="Basic and acidic residues" evidence="1">
    <location>
        <begin position="175"/>
        <end position="190"/>
    </location>
</feature>
<dbReference type="EMBL" id="JASCZI010211800">
    <property type="protein sequence ID" value="MED6196799.1"/>
    <property type="molecule type" value="Genomic_DNA"/>
</dbReference>
<reference evidence="2 3" key="1">
    <citation type="journal article" date="2023" name="Plants (Basel)">
        <title>Bridging the Gap: Combining Genomics and Transcriptomics Approaches to Understand Stylosanthes scabra, an Orphan Legume from the Brazilian Caatinga.</title>
        <authorList>
            <person name="Ferreira-Neto J.R.C."/>
            <person name="da Silva M.D."/>
            <person name="Binneck E."/>
            <person name="de Melo N.F."/>
            <person name="da Silva R.H."/>
            <person name="de Melo A.L.T.M."/>
            <person name="Pandolfi V."/>
            <person name="Bustamante F.O."/>
            <person name="Brasileiro-Vidal A.C."/>
            <person name="Benko-Iseppon A.M."/>
        </authorList>
    </citation>
    <scope>NUCLEOTIDE SEQUENCE [LARGE SCALE GENOMIC DNA]</scope>
    <source>
        <tissue evidence="2">Leaves</tissue>
    </source>
</reference>
<name>A0ABU6XGU0_9FABA</name>
<evidence type="ECO:0000313" key="2">
    <source>
        <dbReference type="EMBL" id="MED6196799.1"/>
    </source>
</evidence>